<sequence>MYEHKFIKIELDYKQKPKEDYYSIVSEHEKEGWELVQIFAPPTKSYGLASFFELIFKRKKHESN</sequence>
<evidence type="ECO:0000313" key="1">
    <source>
        <dbReference type="EMBL" id="QTM98482.1"/>
    </source>
</evidence>
<gene>
    <name evidence="1" type="ORF">ERJ70_03730</name>
</gene>
<dbReference type="InterPro" id="IPR025234">
    <property type="entry name" value="YjzH-like"/>
</dbReference>
<keyword evidence="2" id="KW-1185">Reference proteome</keyword>
<dbReference type="Proteomes" id="UP000665043">
    <property type="component" value="Chromosome"/>
</dbReference>
<accession>A0ABX7VNN3</accession>
<dbReference type="EMBL" id="CP046956">
    <property type="protein sequence ID" value="QTM98482.1"/>
    <property type="molecule type" value="Genomic_DNA"/>
</dbReference>
<proteinExistence type="predicted"/>
<name>A0ABX7VNN3_9BACI</name>
<evidence type="ECO:0000313" key="2">
    <source>
        <dbReference type="Proteomes" id="UP000665043"/>
    </source>
</evidence>
<organism evidence="1 2">
    <name type="scientific">Sediminibacillus dalangtanensis</name>
    <dbReference type="NCBI Taxonomy" id="2729421"/>
    <lineage>
        <taxon>Bacteria</taxon>
        <taxon>Bacillati</taxon>
        <taxon>Bacillota</taxon>
        <taxon>Bacilli</taxon>
        <taxon>Bacillales</taxon>
        <taxon>Bacillaceae</taxon>
        <taxon>Sediminibacillus</taxon>
    </lineage>
</organism>
<protein>
    <submittedName>
        <fullName evidence="1">DUF4177 domain-containing protein</fullName>
    </submittedName>
</protein>
<reference evidence="1 2" key="1">
    <citation type="submission" date="2019-12" db="EMBL/GenBank/DDBJ databases">
        <title>The whole genome sequencing of a strain isolated from a Mars analog, Dalangtan Playa.</title>
        <authorList>
            <person name="Huang T."/>
        </authorList>
    </citation>
    <scope>NUCLEOTIDE SEQUENCE [LARGE SCALE GENOMIC DNA]</scope>
    <source>
        <strain evidence="1 2">DP4-553-S</strain>
    </source>
</reference>
<dbReference type="RefSeq" id="WP_153465510.1">
    <property type="nucleotide sequence ID" value="NZ_CP046956.1"/>
</dbReference>
<dbReference type="Pfam" id="PF13783">
    <property type="entry name" value="DUF4177"/>
    <property type="match status" value="1"/>
</dbReference>